<feature type="transmembrane region" description="Helical" evidence="2">
    <location>
        <begin position="16"/>
        <end position="37"/>
    </location>
</feature>
<dbReference type="PANTHER" id="PTHR30441:SF8">
    <property type="entry name" value="DUF748 DOMAIN-CONTAINING PROTEIN"/>
    <property type="match status" value="1"/>
</dbReference>
<dbReference type="InterPro" id="IPR052894">
    <property type="entry name" value="AsmA-related"/>
</dbReference>
<keyword evidence="2" id="KW-0812">Transmembrane</keyword>
<evidence type="ECO:0000256" key="2">
    <source>
        <dbReference type="SAM" id="Phobius"/>
    </source>
</evidence>
<accession>A0A060QGS3</accession>
<dbReference type="Proteomes" id="UP000027583">
    <property type="component" value="Unassembled WGS sequence"/>
</dbReference>
<reference evidence="3 4" key="2">
    <citation type="journal article" date="2014" name="PLoS ONE">
        <title>Evolution of mitochondria reconstructed from the energy metabolism of living bacteria.</title>
        <authorList>
            <person name="Degli Esposti M."/>
            <person name="Chouaia B."/>
            <person name="Comandatore F."/>
            <person name="Crotti E."/>
            <person name="Sassera D."/>
            <person name="Lievens P.M."/>
            <person name="Daffonchio D."/>
            <person name="Bandi C."/>
        </authorList>
    </citation>
    <scope>NUCLEOTIDE SEQUENCE [LARGE SCALE GENOMIC DNA]</scope>
    <source>
        <strain evidence="3 4">SF2.1</strain>
    </source>
</reference>
<sequence length="1090" mass="116349">MPHDPFHRASWRAFRLATLIVVTPVTIIAVAGLAFLWRLSLGPLDVTAIASRFAPVTIQASNETGRPAGRLSWERLFLSWQPGLRHVHPELVLKAQDLRILRKDGSPTLALSQVDLALRMGPLLRGRVEPTRLAAQSGRIIFDRQEDGSIDLDWPDARHRKNAANPLSLDHLAALDLNAVTVQLRHALSANGVGAYADRADATLFLNHIVLHHDPRTADYAWTGLVEGKVSQGHEPPIGFSAASSFAVSTSVAGDLSWRVTVPPFTPDILRGFVPYAGDWHVPVGLQAFFLVRGSTGKRHPAGDGPLQGIPVTQGQVALSLGKGKIDQSGGDPLNVESGHVSAHIALPEGRLVVDRSDAAIALVDDTGRTDTFQAHGHLEADSLRSARRISGGVSLTATPLDVPHLGSIWPRFLMKGARRWVTNNLSAGTTDSLHLDAILGSDAGWDQLRPRKTDASLTIEHATVNWLRPVPPARDVAARFSFAAPDVLRIDFLHGTQPASDAAHAGLIHLDGGSMLISDLFAHDQTGTIALDLSCNLGDCATLLAHPRLHLLSRHPLPFTHPAGAVKVSETITLPLSSHIENDQIHVNARARFDHVTLGNVVLGRQLTEASGNLEATEKKLALQGHGLLDGVPTDATLNENFLSRSGGLRETVHAVSVFDEQALNKAHIANNGLFKGTAQLVSDYHAAFDGHANLDLALDLTQAALTIPVWSKAAGIATTASAHIGLRDGKMVALDRISAEGPDLHVEGDSRLVEGQVQAINLNGFMIGRSNGDAVIELPTQANAAIAVRIHAQDLDIATLLHRDDAKPGEEQGGSAVTGSASSGPAESASGKSTAPAGQDWTVDIATDRLFYNAQKFLGGVTAHLEHRHDRLDRARFTAVRPVGVAFDLAPHEAGRQLMLRIDNLGRLLNETGMTDRLEGGRAQISGQVGDGDTGRVPPFKGMISVSPFAFRQPPAALTVATHLSVFNWSQASHDRFEVQHLHLPIRVRDDVMTIHEGHLGNPALGATLEGKIDLDKGGLDLRGTVVPIFGLNAAPGRLPNVGKLFSPEKGGGFLAATFTVKGTAGNPDLSINPFAMLLPGVMRQLAK</sequence>
<gene>
    <name evidence="3" type="ORF">ASAP_0421</name>
</gene>
<comment type="caution">
    <text evidence="3">The sequence shown here is derived from an EMBL/GenBank/DDBJ whole genome shotgun (WGS) entry which is preliminary data.</text>
</comment>
<dbReference type="eggNOG" id="COG3164">
    <property type="taxonomic scope" value="Bacteria"/>
</dbReference>
<evidence type="ECO:0000313" key="4">
    <source>
        <dbReference type="Proteomes" id="UP000027583"/>
    </source>
</evidence>
<evidence type="ECO:0000313" key="3">
    <source>
        <dbReference type="EMBL" id="CDG38466.1"/>
    </source>
</evidence>
<organism evidence="3 4">
    <name type="scientific">Asaia bogorensis</name>
    <dbReference type="NCBI Taxonomy" id="91915"/>
    <lineage>
        <taxon>Bacteria</taxon>
        <taxon>Pseudomonadati</taxon>
        <taxon>Pseudomonadota</taxon>
        <taxon>Alphaproteobacteria</taxon>
        <taxon>Acetobacterales</taxon>
        <taxon>Acetobacteraceae</taxon>
        <taxon>Asaia</taxon>
    </lineage>
</organism>
<proteinExistence type="predicted"/>
<feature type="compositionally biased region" description="Low complexity" evidence="1">
    <location>
        <begin position="815"/>
        <end position="835"/>
    </location>
</feature>
<name>A0A060QGS3_9PROT</name>
<dbReference type="RefSeq" id="WP_023977681.1">
    <property type="nucleotide sequence ID" value="NZ_CBLX010000003.1"/>
</dbReference>
<dbReference type="GO" id="GO:0005886">
    <property type="term" value="C:plasma membrane"/>
    <property type="evidence" value="ECO:0007669"/>
    <property type="project" value="TreeGrafter"/>
</dbReference>
<dbReference type="PANTHER" id="PTHR30441">
    <property type="entry name" value="DUF748 DOMAIN-CONTAINING PROTEIN"/>
    <property type="match status" value="1"/>
</dbReference>
<dbReference type="AlphaFoldDB" id="A0A060QGS3"/>
<reference evidence="3 4" key="1">
    <citation type="journal article" date="2014" name="Genome Biol. Evol.">
        <title>Acetic acid bacteria genomes reveal functional traits for adaptation to life in insect guts.</title>
        <authorList>
            <person name="Chouaia B."/>
            <person name="Gaiarsa S."/>
            <person name="Crotti E."/>
            <person name="Comandatore F."/>
            <person name="Degli Esposti M."/>
            <person name="Ricci I."/>
            <person name="Alma A."/>
            <person name="Favia G."/>
            <person name="Bandi C."/>
            <person name="Daffonchio D."/>
        </authorList>
    </citation>
    <scope>NUCLEOTIDE SEQUENCE [LARGE SCALE GENOMIC DNA]</scope>
    <source>
        <strain evidence="3 4">SF2.1</strain>
    </source>
</reference>
<protein>
    <submittedName>
        <fullName evidence="3">Uncharacterized protein</fullName>
    </submittedName>
</protein>
<keyword evidence="2" id="KW-1133">Transmembrane helix</keyword>
<dbReference type="EMBL" id="CBLX010000003">
    <property type="protein sequence ID" value="CDG38466.1"/>
    <property type="molecule type" value="Genomic_DNA"/>
</dbReference>
<keyword evidence="2" id="KW-0472">Membrane</keyword>
<evidence type="ECO:0000256" key="1">
    <source>
        <dbReference type="SAM" id="MobiDB-lite"/>
    </source>
</evidence>
<feature type="region of interest" description="Disordered" evidence="1">
    <location>
        <begin position="807"/>
        <end position="840"/>
    </location>
</feature>
<dbReference type="GO" id="GO:0090313">
    <property type="term" value="P:regulation of protein targeting to membrane"/>
    <property type="evidence" value="ECO:0007669"/>
    <property type="project" value="TreeGrafter"/>
</dbReference>